<keyword evidence="9" id="KW-1185">Reference proteome</keyword>
<evidence type="ECO:0000256" key="5">
    <source>
        <dbReference type="ARBA" id="ARBA00023251"/>
    </source>
</evidence>
<feature type="domain" description="ABC transmembrane type-2" evidence="7">
    <location>
        <begin position="21"/>
        <end position="248"/>
    </location>
</feature>
<reference evidence="8 9" key="1">
    <citation type="submission" date="2016-10" db="EMBL/GenBank/DDBJ databases">
        <title>Genome sequence of Streptomyces gilvigriseus MUSC 26.</title>
        <authorList>
            <person name="Lee L.-H."/>
            <person name="Ser H.-L."/>
        </authorList>
    </citation>
    <scope>NUCLEOTIDE SEQUENCE [LARGE SCALE GENOMIC DNA]</scope>
    <source>
        <strain evidence="8 9">MUSC 26</strain>
    </source>
</reference>
<dbReference type="InterPro" id="IPR047817">
    <property type="entry name" value="ABC2_TM_bact-type"/>
</dbReference>
<evidence type="ECO:0000313" key="8">
    <source>
        <dbReference type="EMBL" id="OIV37973.1"/>
    </source>
</evidence>
<keyword evidence="3 6" id="KW-1133">Transmembrane helix</keyword>
<feature type="transmembrane region" description="Helical" evidence="6">
    <location>
        <begin position="134"/>
        <end position="156"/>
    </location>
</feature>
<dbReference type="InterPro" id="IPR013525">
    <property type="entry name" value="ABC2_TM"/>
</dbReference>
<dbReference type="InterPro" id="IPR051784">
    <property type="entry name" value="Nod_factor_ABC_transporter"/>
</dbReference>
<protein>
    <recommendedName>
        <fullName evidence="6">Transport permease protein</fullName>
    </recommendedName>
</protein>
<evidence type="ECO:0000256" key="4">
    <source>
        <dbReference type="ARBA" id="ARBA00023136"/>
    </source>
</evidence>
<dbReference type="PIRSF" id="PIRSF006648">
    <property type="entry name" value="DrrB"/>
    <property type="match status" value="1"/>
</dbReference>
<comment type="caution">
    <text evidence="6">Lacks conserved residue(s) required for the propagation of feature annotation.</text>
</comment>
<feature type="transmembrane region" description="Helical" evidence="6">
    <location>
        <begin position="27"/>
        <end position="45"/>
    </location>
</feature>
<dbReference type="PANTHER" id="PTHR43229:SF2">
    <property type="entry name" value="NODULATION PROTEIN J"/>
    <property type="match status" value="1"/>
</dbReference>
<comment type="caution">
    <text evidence="8">The sequence shown here is derived from an EMBL/GenBank/DDBJ whole genome shotgun (WGS) entry which is preliminary data.</text>
</comment>
<dbReference type="InterPro" id="IPR000412">
    <property type="entry name" value="ABC_2_transport"/>
</dbReference>
<feature type="transmembrane region" description="Helical" evidence="6">
    <location>
        <begin position="168"/>
        <end position="185"/>
    </location>
</feature>
<dbReference type="EMBL" id="MLCF01000038">
    <property type="protein sequence ID" value="OIV37973.1"/>
    <property type="molecule type" value="Genomic_DNA"/>
</dbReference>
<keyword evidence="2 6" id="KW-0812">Transmembrane</keyword>
<keyword evidence="5" id="KW-0046">Antibiotic resistance</keyword>
<dbReference type="OrthoDB" id="8988363at2"/>
<dbReference type="STRING" id="1428644.BIV57_08195"/>
<dbReference type="PANTHER" id="PTHR43229">
    <property type="entry name" value="NODULATION PROTEIN J"/>
    <property type="match status" value="1"/>
</dbReference>
<dbReference type="GO" id="GO:0140359">
    <property type="term" value="F:ABC-type transporter activity"/>
    <property type="evidence" value="ECO:0007669"/>
    <property type="project" value="InterPro"/>
</dbReference>
<dbReference type="AlphaFoldDB" id="A0A1J7BHB3"/>
<evidence type="ECO:0000256" key="1">
    <source>
        <dbReference type="ARBA" id="ARBA00004141"/>
    </source>
</evidence>
<evidence type="ECO:0000256" key="2">
    <source>
        <dbReference type="ARBA" id="ARBA00022692"/>
    </source>
</evidence>
<keyword evidence="6" id="KW-0813">Transport</keyword>
<evidence type="ECO:0000256" key="6">
    <source>
        <dbReference type="RuleBase" id="RU361157"/>
    </source>
</evidence>
<accession>A0A1J7BHB3</accession>
<gene>
    <name evidence="8" type="ORF">BIV57_08195</name>
</gene>
<dbReference type="PROSITE" id="PS51012">
    <property type="entry name" value="ABC_TM2"/>
    <property type="match status" value="1"/>
</dbReference>
<evidence type="ECO:0000256" key="3">
    <source>
        <dbReference type="ARBA" id="ARBA00022989"/>
    </source>
</evidence>
<dbReference type="GO" id="GO:0046677">
    <property type="term" value="P:response to antibiotic"/>
    <property type="evidence" value="ECO:0007669"/>
    <property type="project" value="UniProtKB-KW"/>
</dbReference>
<dbReference type="Pfam" id="PF01061">
    <property type="entry name" value="ABC2_membrane"/>
    <property type="match status" value="1"/>
</dbReference>
<keyword evidence="6" id="KW-1003">Cell membrane</keyword>
<evidence type="ECO:0000313" key="9">
    <source>
        <dbReference type="Proteomes" id="UP000243342"/>
    </source>
</evidence>
<feature type="transmembrane region" description="Helical" evidence="6">
    <location>
        <begin position="110"/>
        <end position="128"/>
    </location>
</feature>
<dbReference type="Proteomes" id="UP000243342">
    <property type="component" value="Unassembled WGS sequence"/>
</dbReference>
<feature type="transmembrane region" description="Helical" evidence="6">
    <location>
        <begin position="223"/>
        <end position="242"/>
    </location>
</feature>
<name>A0A1J7BHB3_9ACTN</name>
<sequence length="249" mass="26859">MLRHVGAVTRRYLILIKNDPEQLMDVVLMPVIFLVLFVYVFGGAISGSTHQYMQFVVPGILVQTAIMAGSTTGVGINTDLTNGVMDRFRSLPMARSAVLTGRLVSDMCRLLLCAAITLGLATALGFRFHTNVGAGLLAVALVMGFSFALGWLFMIVGIKGKNPQSVQGLSILITMPLQFGSSMFAPTNSMPGWLQAFVKVNPMTHIVNACRALTTGGAYAHDVWISLAWIVGIIVVAAPIAVRMYRKKI</sequence>
<proteinExistence type="inferred from homology"/>
<comment type="similarity">
    <text evidence="6">Belongs to the ABC-2 integral membrane protein family.</text>
</comment>
<evidence type="ECO:0000259" key="7">
    <source>
        <dbReference type="PROSITE" id="PS51012"/>
    </source>
</evidence>
<comment type="subcellular location">
    <subcellularLocation>
        <location evidence="6">Cell membrane</location>
        <topology evidence="6">Multi-pass membrane protein</topology>
    </subcellularLocation>
    <subcellularLocation>
        <location evidence="1">Membrane</location>
        <topology evidence="1">Multi-pass membrane protein</topology>
    </subcellularLocation>
</comment>
<dbReference type="GO" id="GO:0043190">
    <property type="term" value="C:ATP-binding cassette (ABC) transporter complex"/>
    <property type="evidence" value="ECO:0007669"/>
    <property type="project" value="InterPro"/>
</dbReference>
<keyword evidence="4 6" id="KW-0472">Membrane</keyword>
<organism evidence="8 9">
    <name type="scientific">Mangrovactinospora gilvigrisea</name>
    <dbReference type="NCBI Taxonomy" id="1428644"/>
    <lineage>
        <taxon>Bacteria</taxon>
        <taxon>Bacillati</taxon>
        <taxon>Actinomycetota</taxon>
        <taxon>Actinomycetes</taxon>
        <taxon>Kitasatosporales</taxon>
        <taxon>Streptomycetaceae</taxon>
        <taxon>Mangrovactinospora</taxon>
    </lineage>
</organism>